<proteinExistence type="predicted"/>
<name>A0A1K0HIL5_9BASI</name>
<sequence length="125" mass="13418">MNDAEQLCRICKHSKPLVSFRHQRFQHRTTSSCLGCRTGSLRATLSQQPSQPPADTSPPTSQDPVTTASAPSQDPSTTPTTVLPAASPPLPTPSTLVPLSWGLRRKIRNEVWGALCARSVKSTGS</sequence>
<accession>A0A1K0HIL5</accession>
<feature type="compositionally biased region" description="Low complexity" evidence="1">
    <location>
        <begin position="75"/>
        <end position="85"/>
    </location>
</feature>
<feature type="region of interest" description="Disordered" evidence="1">
    <location>
        <begin position="43"/>
        <end position="99"/>
    </location>
</feature>
<reference evidence="3" key="1">
    <citation type="submission" date="2016-04" db="EMBL/GenBank/DDBJ databases">
        <authorList>
            <person name="Guldener U."/>
            <person name="Guldener U."/>
        </authorList>
    </citation>
    <scope>NUCLEOTIDE SEQUENCE [LARGE SCALE GENOMIC DNA]</scope>
    <source>
        <strain evidence="3">UB2112</strain>
    </source>
</reference>
<dbReference type="Proteomes" id="UP000179920">
    <property type="component" value="Chromosome XV"/>
</dbReference>
<organism evidence="2 3">
    <name type="scientific">Ustilago bromivora</name>
    <dbReference type="NCBI Taxonomy" id="307758"/>
    <lineage>
        <taxon>Eukaryota</taxon>
        <taxon>Fungi</taxon>
        <taxon>Dikarya</taxon>
        <taxon>Basidiomycota</taxon>
        <taxon>Ustilaginomycotina</taxon>
        <taxon>Ustilaginomycetes</taxon>
        <taxon>Ustilaginales</taxon>
        <taxon>Ustilaginaceae</taxon>
        <taxon>Ustilago</taxon>
    </lineage>
</organism>
<evidence type="ECO:0000313" key="2">
    <source>
        <dbReference type="EMBL" id="SAM84675.1"/>
    </source>
</evidence>
<evidence type="ECO:0000256" key="1">
    <source>
        <dbReference type="SAM" id="MobiDB-lite"/>
    </source>
</evidence>
<feature type="compositionally biased region" description="Polar residues" evidence="1">
    <location>
        <begin position="57"/>
        <end position="74"/>
    </location>
</feature>
<gene>
    <name evidence="2" type="ORF">UBRO_20845</name>
</gene>
<dbReference type="EMBL" id="LT558131">
    <property type="protein sequence ID" value="SAM84675.1"/>
    <property type="molecule type" value="Genomic_DNA"/>
</dbReference>
<dbReference type="AlphaFoldDB" id="A0A1K0HIL5"/>
<evidence type="ECO:0000313" key="3">
    <source>
        <dbReference type="Proteomes" id="UP000179920"/>
    </source>
</evidence>
<protein>
    <submittedName>
        <fullName evidence="2">Uncharacterized protein</fullName>
    </submittedName>
</protein>